<protein>
    <recommendedName>
        <fullName evidence="4">Signal transduction histidine kinase</fullName>
    </recommendedName>
</protein>
<reference evidence="3" key="1">
    <citation type="submission" date="2016-10" db="EMBL/GenBank/DDBJ databases">
        <authorList>
            <person name="Varghese N."/>
            <person name="Submissions S."/>
        </authorList>
    </citation>
    <scope>NUCLEOTIDE SEQUENCE [LARGE SCALE GENOMIC DNA]</scope>
    <source>
        <strain evidence="3">CGMCC 1.9127</strain>
    </source>
</reference>
<name>A0A1H7GE04_9GAMM</name>
<feature type="transmembrane region" description="Helical" evidence="1">
    <location>
        <begin position="725"/>
        <end position="744"/>
    </location>
</feature>
<dbReference type="SUPFAM" id="SSF101898">
    <property type="entry name" value="NHL repeat"/>
    <property type="match status" value="1"/>
</dbReference>
<dbReference type="SUPFAM" id="SSF55874">
    <property type="entry name" value="ATPase domain of HSP90 chaperone/DNA topoisomerase II/histidine kinase"/>
    <property type="match status" value="1"/>
</dbReference>
<sequence>MPFVVKSATHLKKHLQVLANLFATNVSQNTNSWRSLVPCLLLMASWCSAVVNASELNGRYIHSGSIIQDTKGFIWLASTNGLIRHDSENNIVFNNKNKDWPLPFNWINDISLLANDQLLLATETHRLWLFDTNSGKATELPADIHHNSVYQVTAHQGNYFLNVHYKLYQVDPRSSTTQVIANNVNINFLEHTQQYLYIGTDDGVFRVVGKTLEQIESGPISAMTAAADTLLIAKGEKLISLADKGRKQTTQLSATISALAHSQDKSSLLAIDVNGVISQFKLSNLAKVAHNYPNIKPARVEKLYQDNTGVLWVLSNHGIEKVMPSIATNIEKIFDVDINAMALAVHQEQLVIGSYGSGLHTLVEQSRLLPNNINDALTTKAKFITDLYSYQGNIYITTFDGLWRFDTEQQTLTRVPFHNNNLLLLAMRYQDHALYLATNANGLIKYDLRQKRIAYHIEAALLRSGEVLDILPLADNKLWVATSVGIDIVDADTNKVTHIKRFAESKVISLLAYQGKIFATTNGDGLFVFNLQGELLSHLAKNVVFGYMSFINDEIWISGRPGLYRLNPENYQLNMVANSEQYSFSKKQVLLNNKIYASHYGGILAVPLTNENTLNAKVYISKTIASGKAELLSRSINIESPNDIVTFELASLDFRAGQKKQFKYQINGGDWYDINGQQLTLTGLSSGEYHIEIMGTNSLGQWSNSRTYADINVAYPWYWHPHSRIIYAVLLTAIILLTAWLLYLRSRSISHIHRLLEEEINTNSQSTALIRRKLIKALASITSVEQATEKSNNRAIAQGETQRQNIKALLTECLDELASKNSHHEPSSLSGSSLSVALPYLVDHFHAQYHVLISLQLDIDDNQVDYAIQSAIYRIIFQAILAAVTNGNGGVFAIQIKQNNDKIWLKITDNEQSFSQFSSKINFDMAMYYIRQVANKFNATFHTYDNQEHGSEIIISIPLLKVSAHSYSQ</sequence>
<gene>
    <name evidence="2" type="ORF">SAMN05216262_101173</name>
</gene>
<organism evidence="2 3">
    <name type="scientific">Colwellia chukchiensis</name>
    <dbReference type="NCBI Taxonomy" id="641665"/>
    <lineage>
        <taxon>Bacteria</taxon>
        <taxon>Pseudomonadati</taxon>
        <taxon>Pseudomonadota</taxon>
        <taxon>Gammaproteobacteria</taxon>
        <taxon>Alteromonadales</taxon>
        <taxon>Colwelliaceae</taxon>
        <taxon>Colwellia</taxon>
    </lineage>
</organism>
<dbReference type="AlphaFoldDB" id="A0A1H7GE04"/>
<dbReference type="Gene3D" id="2.130.10.10">
    <property type="entry name" value="YVTN repeat-like/Quinoprotein amine dehydrogenase"/>
    <property type="match status" value="2"/>
</dbReference>
<dbReference type="Proteomes" id="UP000199297">
    <property type="component" value="Unassembled WGS sequence"/>
</dbReference>
<evidence type="ECO:0000256" key="1">
    <source>
        <dbReference type="SAM" id="Phobius"/>
    </source>
</evidence>
<evidence type="ECO:0000313" key="3">
    <source>
        <dbReference type="Proteomes" id="UP000199297"/>
    </source>
</evidence>
<dbReference type="InterPro" id="IPR036890">
    <property type="entry name" value="HATPase_C_sf"/>
</dbReference>
<keyword evidence="1" id="KW-1133">Transmembrane helix</keyword>
<dbReference type="Gene3D" id="3.30.565.10">
    <property type="entry name" value="Histidine kinase-like ATPase, C-terminal domain"/>
    <property type="match status" value="1"/>
</dbReference>
<proteinExistence type="predicted"/>
<accession>A0A1H7GE04</accession>
<dbReference type="EMBL" id="FOBI01000001">
    <property type="protein sequence ID" value="SEK36483.1"/>
    <property type="molecule type" value="Genomic_DNA"/>
</dbReference>
<dbReference type="InterPro" id="IPR015943">
    <property type="entry name" value="WD40/YVTN_repeat-like_dom_sf"/>
</dbReference>
<dbReference type="InterPro" id="IPR013783">
    <property type="entry name" value="Ig-like_fold"/>
</dbReference>
<keyword evidence="1" id="KW-0812">Transmembrane</keyword>
<keyword evidence="1" id="KW-0472">Membrane</keyword>
<dbReference type="Gene3D" id="2.60.40.10">
    <property type="entry name" value="Immunoglobulins"/>
    <property type="match status" value="1"/>
</dbReference>
<dbReference type="STRING" id="641665.GCA_002104455_00530"/>
<dbReference type="SUPFAM" id="SSF63829">
    <property type="entry name" value="Calcium-dependent phosphotriesterase"/>
    <property type="match status" value="1"/>
</dbReference>
<keyword evidence="3" id="KW-1185">Reference proteome</keyword>
<evidence type="ECO:0000313" key="2">
    <source>
        <dbReference type="EMBL" id="SEK36483.1"/>
    </source>
</evidence>
<evidence type="ECO:0008006" key="4">
    <source>
        <dbReference type="Google" id="ProtNLM"/>
    </source>
</evidence>